<accession>A0A4Y2G926</accession>
<sequence>MRKDRPSLRSTSRCSLEADIRTSSSWKMPDSHSTCSETVLKITFMKNSLIFTFLYTKYTKRRYCNRQTIRTRDFDESPHFRPPSVRQTQFWNYVCLSVNTITRILLELRG</sequence>
<evidence type="ECO:0000313" key="2">
    <source>
        <dbReference type="Proteomes" id="UP000499080"/>
    </source>
</evidence>
<organism evidence="1 2">
    <name type="scientific">Araneus ventricosus</name>
    <name type="common">Orbweaver spider</name>
    <name type="synonym">Epeira ventricosa</name>
    <dbReference type="NCBI Taxonomy" id="182803"/>
    <lineage>
        <taxon>Eukaryota</taxon>
        <taxon>Metazoa</taxon>
        <taxon>Ecdysozoa</taxon>
        <taxon>Arthropoda</taxon>
        <taxon>Chelicerata</taxon>
        <taxon>Arachnida</taxon>
        <taxon>Araneae</taxon>
        <taxon>Araneomorphae</taxon>
        <taxon>Entelegynae</taxon>
        <taxon>Araneoidea</taxon>
        <taxon>Araneidae</taxon>
        <taxon>Araneus</taxon>
    </lineage>
</organism>
<name>A0A4Y2G926_ARAVE</name>
<comment type="caution">
    <text evidence="1">The sequence shown here is derived from an EMBL/GenBank/DDBJ whole genome shotgun (WGS) entry which is preliminary data.</text>
</comment>
<keyword evidence="2" id="KW-1185">Reference proteome</keyword>
<dbReference type="Proteomes" id="UP000499080">
    <property type="component" value="Unassembled WGS sequence"/>
</dbReference>
<proteinExistence type="predicted"/>
<reference evidence="1 2" key="1">
    <citation type="journal article" date="2019" name="Sci. Rep.">
        <title>Orb-weaving spider Araneus ventricosus genome elucidates the spidroin gene catalogue.</title>
        <authorList>
            <person name="Kono N."/>
            <person name="Nakamura H."/>
            <person name="Ohtoshi R."/>
            <person name="Moran D.A.P."/>
            <person name="Shinohara A."/>
            <person name="Yoshida Y."/>
            <person name="Fujiwara M."/>
            <person name="Mori M."/>
            <person name="Tomita M."/>
            <person name="Arakawa K."/>
        </authorList>
    </citation>
    <scope>NUCLEOTIDE SEQUENCE [LARGE SCALE GENOMIC DNA]</scope>
</reference>
<protein>
    <submittedName>
        <fullName evidence="1">Uncharacterized protein</fullName>
    </submittedName>
</protein>
<dbReference type="AlphaFoldDB" id="A0A4Y2G926"/>
<gene>
    <name evidence="1" type="ORF">AVEN_223309_1</name>
</gene>
<evidence type="ECO:0000313" key="1">
    <source>
        <dbReference type="EMBL" id="GBM50103.1"/>
    </source>
</evidence>
<dbReference type="EMBL" id="BGPR01001285">
    <property type="protein sequence ID" value="GBM50103.1"/>
    <property type="molecule type" value="Genomic_DNA"/>
</dbReference>